<dbReference type="EMBL" id="CP108021">
    <property type="protein sequence ID" value="WUM19681.1"/>
    <property type="molecule type" value="Genomic_DNA"/>
</dbReference>
<keyword evidence="1" id="KW-0472">Membrane</keyword>
<evidence type="ECO:0000313" key="2">
    <source>
        <dbReference type="EMBL" id="WUM19681.1"/>
    </source>
</evidence>
<sequence>MSSAEPTPWALGLTLAAVSAVVVTGAVLGVYSVIAETSRLLAVLGVVVVCGGIAPSAWVWRRRPVLRWMGGGALIGLVIGLLVAVGYAATR</sequence>
<dbReference type="Pfam" id="PF10801">
    <property type="entry name" value="DUF2537"/>
    <property type="match status" value="1"/>
</dbReference>
<keyword evidence="1" id="KW-1133">Transmembrane helix</keyword>
<evidence type="ECO:0000313" key="3">
    <source>
        <dbReference type="Proteomes" id="UP001432128"/>
    </source>
</evidence>
<protein>
    <submittedName>
        <fullName evidence="2">DUF2537 domain-containing protein</fullName>
    </submittedName>
</protein>
<feature type="transmembrane region" description="Helical" evidence="1">
    <location>
        <begin position="12"/>
        <end position="33"/>
    </location>
</feature>
<name>A0AAU4K0X6_9NOCA</name>
<dbReference type="Proteomes" id="UP001432128">
    <property type="component" value="Chromosome"/>
</dbReference>
<reference evidence="2 3" key="1">
    <citation type="submission" date="2022-10" db="EMBL/GenBank/DDBJ databases">
        <title>The complete genomes of actinobacterial strains from the NBC collection.</title>
        <authorList>
            <person name="Joergensen T.S."/>
            <person name="Alvarez Arevalo M."/>
            <person name="Sterndorff E.B."/>
            <person name="Faurdal D."/>
            <person name="Vuksanovic O."/>
            <person name="Mourched A.-S."/>
            <person name="Charusanti P."/>
            <person name="Shaw S."/>
            <person name="Blin K."/>
            <person name="Weber T."/>
        </authorList>
    </citation>
    <scope>NUCLEOTIDE SEQUENCE [LARGE SCALE GENOMIC DNA]</scope>
    <source>
        <strain evidence="2 3">NBC_00319</strain>
    </source>
</reference>
<feature type="transmembrane region" description="Helical" evidence="1">
    <location>
        <begin position="40"/>
        <end position="60"/>
    </location>
</feature>
<evidence type="ECO:0000256" key="1">
    <source>
        <dbReference type="SAM" id="Phobius"/>
    </source>
</evidence>
<gene>
    <name evidence="2" type="ORF">OG579_18600</name>
</gene>
<dbReference type="KEGG" id="whr:OG579_18600"/>
<dbReference type="AlphaFoldDB" id="A0AAU4K0X6"/>
<dbReference type="RefSeq" id="WP_328857144.1">
    <property type="nucleotide sequence ID" value="NZ_CP108021.1"/>
</dbReference>
<feature type="transmembrane region" description="Helical" evidence="1">
    <location>
        <begin position="66"/>
        <end position="89"/>
    </location>
</feature>
<keyword evidence="3" id="KW-1185">Reference proteome</keyword>
<organism evidence="2 3">
    <name type="scientific">Williamsia herbipolensis</name>
    <dbReference type="NCBI Taxonomy" id="1603258"/>
    <lineage>
        <taxon>Bacteria</taxon>
        <taxon>Bacillati</taxon>
        <taxon>Actinomycetota</taxon>
        <taxon>Actinomycetes</taxon>
        <taxon>Mycobacteriales</taxon>
        <taxon>Nocardiaceae</taxon>
        <taxon>Williamsia</taxon>
    </lineage>
</organism>
<accession>A0AAU4K0X6</accession>
<dbReference type="InterPro" id="IPR024244">
    <property type="entry name" value="DUF2537"/>
</dbReference>
<keyword evidence="1" id="KW-0812">Transmembrane</keyword>
<proteinExistence type="predicted"/>